<organism evidence="2 3">
    <name type="scientific">Microtetraspora fusca</name>
    <dbReference type="NCBI Taxonomy" id="1997"/>
    <lineage>
        <taxon>Bacteria</taxon>
        <taxon>Bacillati</taxon>
        <taxon>Actinomycetota</taxon>
        <taxon>Actinomycetes</taxon>
        <taxon>Streptosporangiales</taxon>
        <taxon>Streptosporangiaceae</taxon>
        <taxon>Microtetraspora</taxon>
    </lineage>
</organism>
<evidence type="ECO:0000313" key="2">
    <source>
        <dbReference type="EMBL" id="MFF4776596.1"/>
    </source>
</evidence>
<reference evidence="2 3" key="1">
    <citation type="submission" date="2024-10" db="EMBL/GenBank/DDBJ databases">
        <title>The Natural Products Discovery Center: Release of the First 8490 Sequenced Strains for Exploring Actinobacteria Biosynthetic Diversity.</title>
        <authorList>
            <person name="Kalkreuter E."/>
            <person name="Kautsar S.A."/>
            <person name="Yang D."/>
            <person name="Bader C.D."/>
            <person name="Teijaro C.N."/>
            <person name="Fluegel L."/>
            <person name="Davis C.M."/>
            <person name="Simpson J.R."/>
            <person name="Lauterbach L."/>
            <person name="Steele A.D."/>
            <person name="Gui C."/>
            <person name="Meng S."/>
            <person name="Li G."/>
            <person name="Viehrig K."/>
            <person name="Ye F."/>
            <person name="Su P."/>
            <person name="Kiefer A.F."/>
            <person name="Nichols A."/>
            <person name="Cepeda A.J."/>
            <person name="Yan W."/>
            <person name="Fan B."/>
            <person name="Jiang Y."/>
            <person name="Adhikari A."/>
            <person name="Zheng C.-J."/>
            <person name="Schuster L."/>
            <person name="Cowan T.M."/>
            <person name="Smanski M.J."/>
            <person name="Chevrette M.G."/>
            <person name="De Carvalho L.P.S."/>
            <person name="Shen B."/>
        </authorList>
    </citation>
    <scope>NUCLEOTIDE SEQUENCE [LARGE SCALE GENOMIC DNA]</scope>
    <source>
        <strain evidence="2 3">NPDC001281</strain>
    </source>
</reference>
<evidence type="ECO:0000256" key="1">
    <source>
        <dbReference type="SAM" id="MobiDB-lite"/>
    </source>
</evidence>
<proteinExistence type="predicted"/>
<keyword evidence="3" id="KW-1185">Reference proteome</keyword>
<feature type="region of interest" description="Disordered" evidence="1">
    <location>
        <begin position="1"/>
        <end position="36"/>
    </location>
</feature>
<sequence>MASPTHLPPSRGRHRSTLPQVRESSARSSPSCCGSLIVSGSPQPSVNLAASASSAASISTAAASTTSRPSSQKSWLSRSARTW</sequence>
<comment type="caution">
    <text evidence="2">The sequence shown here is derived from an EMBL/GenBank/DDBJ whole genome shotgun (WGS) entry which is preliminary data.</text>
</comment>
<feature type="compositionally biased region" description="Polar residues" evidence="1">
    <location>
        <begin position="72"/>
        <end position="83"/>
    </location>
</feature>
<accession>A0ABW6VB83</accession>
<feature type="compositionally biased region" description="Low complexity" evidence="1">
    <location>
        <begin position="52"/>
        <end position="71"/>
    </location>
</feature>
<protein>
    <submittedName>
        <fullName evidence="2">Uncharacterized protein</fullName>
    </submittedName>
</protein>
<feature type="compositionally biased region" description="Low complexity" evidence="1">
    <location>
        <begin position="26"/>
        <end position="35"/>
    </location>
</feature>
<evidence type="ECO:0000313" key="3">
    <source>
        <dbReference type="Proteomes" id="UP001602119"/>
    </source>
</evidence>
<name>A0ABW6VB83_MICFU</name>
<dbReference type="RefSeq" id="WP_066951553.1">
    <property type="nucleotide sequence ID" value="NZ_JBIAXI010000018.1"/>
</dbReference>
<dbReference type="EMBL" id="JBIAXI010000018">
    <property type="protein sequence ID" value="MFF4776596.1"/>
    <property type="molecule type" value="Genomic_DNA"/>
</dbReference>
<feature type="region of interest" description="Disordered" evidence="1">
    <location>
        <begin position="52"/>
        <end position="83"/>
    </location>
</feature>
<dbReference type="Proteomes" id="UP001602119">
    <property type="component" value="Unassembled WGS sequence"/>
</dbReference>
<gene>
    <name evidence="2" type="ORF">ACFY05_27420</name>
</gene>